<proteinExistence type="predicted"/>
<accession>A0A146L1A6</accession>
<gene>
    <name evidence="4" type="ORF">g.19154</name>
</gene>
<evidence type="ECO:0000256" key="2">
    <source>
        <dbReference type="ARBA" id="ARBA00022840"/>
    </source>
</evidence>
<feature type="compositionally biased region" description="Basic and acidic residues" evidence="3">
    <location>
        <begin position="123"/>
        <end position="136"/>
    </location>
</feature>
<dbReference type="GO" id="GO:0005524">
    <property type="term" value="F:ATP binding"/>
    <property type="evidence" value="ECO:0007669"/>
    <property type="project" value="UniProtKB-KW"/>
</dbReference>
<sequence length="136" mass="14769">AYGQTGSGKTYTMMGYAPASQEVKKQRARRSSLTAKGNTEMAKQSNTHNHSTSSHSRRNTKVNRQTTIKNGVVIPTLALFDRTPNNLNSDNDNTINHHHHSSSIMSSGSSSSSSASSASSRGNSDERACMRRPKDE</sequence>
<feature type="compositionally biased region" description="Low complexity" evidence="3">
    <location>
        <begin position="45"/>
        <end position="54"/>
    </location>
</feature>
<keyword evidence="2" id="KW-0067">ATP-binding</keyword>
<evidence type="ECO:0008006" key="5">
    <source>
        <dbReference type="Google" id="ProtNLM"/>
    </source>
</evidence>
<organism evidence="4">
    <name type="scientific">Lygus hesperus</name>
    <name type="common">Western plant bug</name>
    <dbReference type="NCBI Taxonomy" id="30085"/>
    <lineage>
        <taxon>Eukaryota</taxon>
        <taxon>Metazoa</taxon>
        <taxon>Ecdysozoa</taxon>
        <taxon>Arthropoda</taxon>
        <taxon>Hexapoda</taxon>
        <taxon>Insecta</taxon>
        <taxon>Pterygota</taxon>
        <taxon>Neoptera</taxon>
        <taxon>Paraneoptera</taxon>
        <taxon>Hemiptera</taxon>
        <taxon>Heteroptera</taxon>
        <taxon>Panheteroptera</taxon>
        <taxon>Cimicomorpha</taxon>
        <taxon>Miridae</taxon>
        <taxon>Mirini</taxon>
        <taxon>Lygus</taxon>
    </lineage>
</organism>
<feature type="compositionally biased region" description="Low complexity" evidence="3">
    <location>
        <begin position="85"/>
        <end position="94"/>
    </location>
</feature>
<evidence type="ECO:0000313" key="4">
    <source>
        <dbReference type="EMBL" id="JAQ01749.1"/>
    </source>
</evidence>
<evidence type="ECO:0000256" key="3">
    <source>
        <dbReference type="SAM" id="MobiDB-lite"/>
    </source>
</evidence>
<feature type="compositionally biased region" description="Polar residues" evidence="3">
    <location>
        <begin position="31"/>
        <end position="44"/>
    </location>
</feature>
<feature type="non-terminal residue" evidence="4">
    <location>
        <position position="1"/>
    </location>
</feature>
<reference evidence="4" key="1">
    <citation type="journal article" date="2016" name="Gigascience">
        <title>De novo construction of an expanded transcriptome assembly for the western tarnished plant bug, Lygus hesperus.</title>
        <authorList>
            <person name="Tassone E.E."/>
            <person name="Geib S.M."/>
            <person name="Hall B."/>
            <person name="Fabrick J.A."/>
            <person name="Brent C.S."/>
            <person name="Hull J.J."/>
        </authorList>
    </citation>
    <scope>NUCLEOTIDE SEQUENCE</scope>
</reference>
<dbReference type="InterPro" id="IPR036961">
    <property type="entry name" value="Kinesin_motor_dom_sf"/>
</dbReference>
<keyword evidence="1" id="KW-0547">Nucleotide-binding</keyword>
<dbReference type="SUPFAM" id="SSF52540">
    <property type="entry name" value="P-loop containing nucleoside triphosphate hydrolases"/>
    <property type="match status" value="1"/>
</dbReference>
<name>A0A146L1A6_LYGHE</name>
<feature type="region of interest" description="Disordered" evidence="3">
    <location>
        <begin position="1"/>
        <end position="136"/>
    </location>
</feature>
<feature type="compositionally biased region" description="Low complexity" evidence="3">
    <location>
        <begin position="102"/>
        <end position="120"/>
    </location>
</feature>
<evidence type="ECO:0000256" key="1">
    <source>
        <dbReference type="ARBA" id="ARBA00022741"/>
    </source>
</evidence>
<protein>
    <recommendedName>
        <fullName evidence="5">Kinesin motor domain-containing protein</fullName>
    </recommendedName>
</protein>
<dbReference type="EMBL" id="GDHC01016880">
    <property type="protein sequence ID" value="JAQ01749.1"/>
    <property type="molecule type" value="Transcribed_RNA"/>
</dbReference>
<dbReference type="InterPro" id="IPR027417">
    <property type="entry name" value="P-loop_NTPase"/>
</dbReference>
<dbReference type="Gene3D" id="3.40.850.10">
    <property type="entry name" value="Kinesin motor domain"/>
    <property type="match status" value="1"/>
</dbReference>
<dbReference type="AlphaFoldDB" id="A0A146L1A6"/>